<evidence type="ECO:0000256" key="3">
    <source>
        <dbReference type="ARBA" id="ARBA00022771"/>
    </source>
</evidence>
<evidence type="ECO:0008006" key="9">
    <source>
        <dbReference type="Google" id="ProtNLM"/>
    </source>
</evidence>
<dbReference type="Proteomes" id="UP000030663">
    <property type="component" value="Unassembled WGS sequence"/>
</dbReference>
<dbReference type="GO" id="GO:0005634">
    <property type="term" value="C:nucleus"/>
    <property type="evidence" value="ECO:0007669"/>
    <property type="project" value="UniProtKB-SubCell"/>
</dbReference>
<feature type="compositionally biased region" description="Basic and acidic residues" evidence="6">
    <location>
        <begin position="263"/>
        <end position="278"/>
    </location>
</feature>
<reference evidence="7 8" key="1">
    <citation type="submission" date="2011-11" db="EMBL/GenBank/DDBJ databases">
        <title>The Genome Sequence of Fusarium oxysporum PHW815.</title>
        <authorList>
            <consortium name="The Broad Institute Genome Sequencing Platform"/>
            <person name="Ma L.-J."/>
            <person name="Gale L.R."/>
            <person name="Schwartz D.C."/>
            <person name="Zhou S."/>
            <person name="Corby-Kistler H."/>
            <person name="Young S.K."/>
            <person name="Zeng Q."/>
            <person name="Gargeya S."/>
            <person name="Fitzgerald M."/>
            <person name="Haas B."/>
            <person name="Abouelleil A."/>
            <person name="Alvarado L."/>
            <person name="Arachchi H.M."/>
            <person name="Berlin A."/>
            <person name="Brown A."/>
            <person name="Chapman S.B."/>
            <person name="Chen Z."/>
            <person name="Dunbar C."/>
            <person name="Freedman E."/>
            <person name="Gearin G."/>
            <person name="Goldberg J."/>
            <person name="Griggs A."/>
            <person name="Gujja S."/>
            <person name="Heiman D."/>
            <person name="Howarth C."/>
            <person name="Larson L."/>
            <person name="Lui A."/>
            <person name="MacDonald P.J.P."/>
            <person name="Montmayeur A."/>
            <person name="Murphy C."/>
            <person name="Neiman D."/>
            <person name="Pearson M."/>
            <person name="Priest M."/>
            <person name="Roberts A."/>
            <person name="Saif S."/>
            <person name="Shea T."/>
            <person name="Shenoy N."/>
            <person name="Sisk P."/>
            <person name="Stolte C."/>
            <person name="Sykes S."/>
            <person name="Wortman J."/>
            <person name="Nusbaum C."/>
            <person name="Birren B."/>
        </authorList>
    </citation>
    <scope>NUCLEOTIDE SEQUENCE [LARGE SCALE GENOMIC DNA]</scope>
    <source>
        <strain evidence="7 8">54005</strain>
    </source>
</reference>
<comment type="subcellular location">
    <subcellularLocation>
        <location evidence="1">Nucleus</location>
    </subcellularLocation>
</comment>
<organism evidence="7 8">
    <name type="scientific">Fusarium oxysporum f. sp. raphani 54005</name>
    <dbReference type="NCBI Taxonomy" id="1089458"/>
    <lineage>
        <taxon>Eukaryota</taxon>
        <taxon>Fungi</taxon>
        <taxon>Dikarya</taxon>
        <taxon>Ascomycota</taxon>
        <taxon>Pezizomycotina</taxon>
        <taxon>Sordariomycetes</taxon>
        <taxon>Hypocreomycetidae</taxon>
        <taxon>Hypocreales</taxon>
        <taxon>Nectriaceae</taxon>
        <taxon>Fusarium</taxon>
        <taxon>Fusarium oxysporum species complex</taxon>
    </lineage>
</organism>
<protein>
    <recommendedName>
        <fullName evidence="9">AC transposase</fullName>
    </recommendedName>
</protein>
<dbReference type="OrthoDB" id="5062167at2759"/>
<dbReference type="InterPro" id="IPR012337">
    <property type="entry name" value="RNaseH-like_sf"/>
</dbReference>
<dbReference type="PANTHER" id="PTHR46481">
    <property type="entry name" value="ZINC FINGER BED DOMAIN-CONTAINING PROTEIN 4"/>
    <property type="match status" value="1"/>
</dbReference>
<feature type="region of interest" description="Disordered" evidence="6">
    <location>
        <begin position="263"/>
        <end position="285"/>
    </location>
</feature>
<keyword evidence="5" id="KW-0539">Nucleus</keyword>
<sequence length="600" mass="69363">MRCYGHTLNLVARAFLFGKDADSFELESDINSMRGLVEQDQDHWRTKGPIGKLRNIVKFIRSLPQRSEQFKRTAREQDYEGYRLCEESTAELEVVMNNETRWNSTYMMIERALRKQTEIRAFLFAIQEEENEARRIPADDILSSEDRRVLGEVNEILKPIYLQTMRTQGWGKSDSHGRLWEVLIGMEYLLEHFEDWKVFYSEVAAETVGETHLDAAERITTAPTNFRERNSRPSRVRRLPARFDEDEVYALLQRSQPTRFIEPLHSRAEYSTAEKRSASETSQKSTLLADHRAYIRASINNGWKKLNDRSQTRASPDDLPFESSSFDAIFRTTHPEKAKLGPSGKRKTSGRVMYECLHCPPDSPWSNGKRGNAIYHAKRKHTSILQTEASTVDEHDSDIITRPSKQPRMDSFFPSRPSDTTLRRVFNRQQYIESIVGLLTRRRLPFSAVKWDEMQDIILACNPAIEDLLLTSRDAAMRHITTTFDLYRSQLKAKLQASVSKIHLSTDLWTSPHRHGILAVCVRWVDNSYRLQKALLAMPECRYSHSGERQATLMAEAIEEYGIAKQIGYHTGDNATSNDTCLKHLSQMLQDKYGICDLER</sequence>
<dbReference type="HOGENOM" id="CLU_454951_0_0_1"/>
<keyword evidence="2" id="KW-0479">Metal-binding</keyword>
<dbReference type="AlphaFoldDB" id="X0B564"/>
<evidence type="ECO:0000256" key="5">
    <source>
        <dbReference type="ARBA" id="ARBA00023242"/>
    </source>
</evidence>
<dbReference type="EMBL" id="JH658669">
    <property type="protein sequence ID" value="EXK76896.1"/>
    <property type="molecule type" value="Genomic_DNA"/>
</dbReference>
<evidence type="ECO:0000256" key="6">
    <source>
        <dbReference type="SAM" id="MobiDB-lite"/>
    </source>
</evidence>
<dbReference type="PANTHER" id="PTHR46481:SF10">
    <property type="entry name" value="ZINC FINGER BED DOMAIN-CONTAINING PROTEIN 39"/>
    <property type="match status" value="1"/>
</dbReference>
<evidence type="ECO:0000256" key="4">
    <source>
        <dbReference type="ARBA" id="ARBA00022833"/>
    </source>
</evidence>
<accession>X0B564</accession>
<keyword evidence="4" id="KW-0862">Zinc</keyword>
<proteinExistence type="predicted"/>
<name>X0B564_FUSOX</name>
<evidence type="ECO:0000256" key="1">
    <source>
        <dbReference type="ARBA" id="ARBA00004123"/>
    </source>
</evidence>
<dbReference type="SUPFAM" id="SSF53098">
    <property type="entry name" value="Ribonuclease H-like"/>
    <property type="match status" value="2"/>
</dbReference>
<keyword evidence="3" id="KW-0863">Zinc-finger</keyword>
<evidence type="ECO:0000256" key="2">
    <source>
        <dbReference type="ARBA" id="ARBA00022723"/>
    </source>
</evidence>
<dbReference type="InterPro" id="IPR052035">
    <property type="entry name" value="ZnF_BED_domain_contain"/>
</dbReference>
<evidence type="ECO:0000313" key="7">
    <source>
        <dbReference type="EMBL" id="EXK76896.1"/>
    </source>
</evidence>
<keyword evidence="8" id="KW-1185">Reference proteome</keyword>
<evidence type="ECO:0000313" key="8">
    <source>
        <dbReference type="Proteomes" id="UP000030663"/>
    </source>
</evidence>
<dbReference type="GO" id="GO:0008270">
    <property type="term" value="F:zinc ion binding"/>
    <property type="evidence" value="ECO:0007669"/>
    <property type="project" value="UniProtKB-KW"/>
</dbReference>
<gene>
    <name evidence="7" type="ORF">FOQG_18371</name>
</gene>